<evidence type="ECO:0000256" key="2">
    <source>
        <dbReference type="ARBA" id="ARBA00023125"/>
    </source>
</evidence>
<keyword evidence="1" id="KW-0805">Transcription regulation</keyword>
<dbReference type="PANTHER" id="PTHR30055:SF234">
    <property type="entry name" value="HTH-TYPE TRANSCRIPTIONAL REGULATOR BETI"/>
    <property type="match status" value="1"/>
</dbReference>
<organism evidence="6 7">
    <name type="scientific">Nonomuraea guangzhouensis</name>
    <dbReference type="NCBI Taxonomy" id="1291555"/>
    <lineage>
        <taxon>Bacteria</taxon>
        <taxon>Bacillati</taxon>
        <taxon>Actinomycetota</taxon>
        <taxon>Actinomycetes</taxon>
        <taxon>Streptosporangiales</taxon>
        <taxon>Streptosporangiaceae</taxon>
        <taxon>Nonomuraea</taxon>
    </lineage>
</organism>
<dbReference type="InterPro" id="IPR001647">
    <property type="entry name" value="HTH_TetR"/>
</dbReference>
<dbReference type="Proteomes" id="UP001597097">
    <property type="component" value="Unassembled WGS sequence"/>
</dbReference>
<dbReference type="Pfam" id="PF00440">
    <property type="entry name" value="TetR_N"/>
    <property type="match status" value="1"/>
</dbReference>
<reference evidence="7" key="1">
    <citation type="journal article" date="2019" name="Int. J. Syst. Evol. Microbiol.">
        <title>The Global Catalogue of Microorganisms (GCM) 10K type strain sequencing project: providing services to taxonomists for standard genome sequencing and annotation.</title>
        <authorList>
            <consortium name="The Broad Institute Genomics Platform"/>
            <consortium name="The Broad Institute Genome Sequencing Center for Infectious Disease"/>
            <person name="Wu L."/>
            <person name="Ma J."/>
        </authorList>
    </citation>
    <scope>NUCLEOTIDE SEQUENCE [LARGE SCALE GENOMIC DNA]</scope>
    <source>
        <strain evidence="7">CGMCC 1.15399</strain>
    </source>
</reference>
<dbReference type="RefSeq" id="WP_219527412.1">
    <property type="nucleotide sequence ID" value="NZ_JAHKRM010000002.1"/>
</dbReference>
<feature type="DNA-binding region" description="H-T-H motif" evidence="4">
    <location>
        <begin position="38"/>
        <end position="57"/>
    </location>
</feature>
<name>A0ABW4G844_9ACTN</name>
<comment type="caution">
    <text evidence="6">The sequence shown here is derived from an EMBL/GenBank/DDBJ whole genome shotgun (WGS) entry which is preliminary data.</text>
</comment>
<protein>
    <submittedName>
        <fullName evidence="6">TetR/AcrR family transcriptional regulator</fullName>
    </submittedName>
</protein>
<proteinExistence type="predicted"/>
<evidence type="ECO:0000313" key="7">
    <source>
        <dbReference type="Proteomes" id="UP001597097"/>
    </source>
</evidence>
<keyword evidence="7" id="KW-1185">Reference proteome</keyword>
<sequence>MARVGRPPQDPARQLERAHRILDAAAELCLRWGYDKTTIDDVARQADVAKGTIYLHWKTRELLFAALIRRERVLLMREVRESAPADLRELLRELVGGLLRRPLMRALILDDSEVFGKLSRQKKSSQTTLDLGAAFGTYLGELAGRGVLRSDLTPAEHLATLASVIYGFLFTQKMMPEQIRTPEDRLVELVADTGVRAMGTGATLSDDDARAVRLATLGYLDTMEEIAQRKLAVSLGAKERVT</sequence>
<keyword evidence="2 4" id="KW-0238">DNA-binding</keyword>
<dbReference type="EMBL" id="JBHUCM010000013">
    <property type="protein sequence ID" value="MFD1538635.1"/>
    <property type="molecule type" value="Genomic_DNA"/>
</dbReference>
<dbReference type="PANTHER" id="PTHR30055">
    <property type="entry name" value="HTH-TYPE TRANSCRIPTIONAL REGULATOR RUTR"/>
    <property type="match status" value="1"/>
</dbReference>
<dbReference type="InterPro" id="IPR050109">
    <property type="entry name" value="HTH-type_TetR-like_transc_reg"/>
</dbReference>
<keyword evidence="3" id="KW-0804">Transcription</keyword>
<dbReference type="PROSITE" id="PS50977">
    <property type="entry name" value="HTH_TETR_2"/>
    <property type="match status" value="1"/>
</dbReference>
<evidence type="ECO:0000259" key="5">
    <source>
        <dbReference type="PROSITE" id="PS50977"/>
    </source>
</evidence>
<accession>A0ABW4G844</accession>
<evidence type="ECO:0000313" key="6">
    <source>
        <dbReference type="EMBL" id="MFD1538635.1"/>
    </source>
</evidence>
<feature type="domain" description="HTH tetR-type" evidence="5">
    <location>
        <begin position="15"/>
        <end position="75"/>
    </location>
</feature>
<evidence type="ECO:0000256" key="3">
    <source>
        <dbReference type="ARBA" id="ARBA00023163"/>
    </source>
</evidence>
<gene>
    <name evidence="6" type="ORF">ACFSJ0_16380</name>
</gene>
<evidence type="ECO:0000256" key="4">
    <source>
        <dbReference type="PROSITE-ProRule" id="PRU00335"/>
    </source>
</evidence>
<evidence type="ECO:0000256" key="1">
    <source>
        <dbReference type="ARBA" id="ARBA00023015"/>
    </source>
</evidence>